<dbReference type="Gene3D" id="1.20.144.10">
    <property type="entry name" value="Phosphatidic acid phosphatase type 2/haloperoxidase"/>
    <property type="match status" value="1"/>
</dbReference>
<evidence type="ECO:0000256" key="6">
    <source>
        <dbReference type="SAM" id="MobiDB-lite"/>
    </source>
</evidence>
<reference evidence="9 10" key="1">
    <citation type="submission" date="2023-08" db="EMBL/GenBank/DDBJ databases">
        <title>Black Yeasts Isolated from many extreme environments.</title>
        <authorList>
            <person name="Coleine C."/>
            <person name="Stajich J.E."/>
            <person name="Selbmann L."/>
        </authorList>
    </citation>
    <scope>NUCLEOTIDE SEQUENCE [LARGE SCALE GENOMIC DNA]</scope>
    <source>
        <strain evidence="9 10">CCFEE 5935</strain>
    </source>
</reference>
<dbReference type="RefSeq" id="XP_064653478.1">
    <property type="nucleotide sequence ID" value="XM_064808335.1"/>
</dbReference>
<dbReference type="EMBL" id="JAVRRT010000032">
    <property type="protein sequence ID" value="KAK5162866.1"/>
    <property type="molecule type" value="Genomic_DNA"/>
</dbReference>
<dbReference type="CDD" id="cd03390">
    <property type="entry name" value="PAP2_containing_1_like"/>
    <property type="match status" value="1"/>
</dbReference>
<organism evidence="9 10">
    <name type="scientific">Saxophila tyrrhenica</name>
    <dbReference type="NCBI Taxonomy" id="1690608"/>
    <lineage>
        <taxon>Eukaryota</taxon>
        <taxon>Fungi</taxon>
        <taxon>Dikarya</taxon>
        <taxon>Ascomycota</taxon>
        <taxon>Pezizomycotina</taxon>
        <taxon>Dothideomycetes</taxon>
        <taxon>Dothideomycetidae</taxon>
        <taxon>Mycosphaerellales</taxon>
        <taxon>Extremaceae</taxon>
        <taxon>Saxophila</taxon>
    </lineage>
</organism>
<feature type="region of interest" description="Disordered" evidence="6">
    <location>
        <begin position="1"/>
        <end position="21"/>
    </location>
</feature>
<dbReference type="GO" id="GO:0006644">
    <property type="term" value="P:phospholipid metabolic process"/>
    <property type="evidence" value="ECO:0007669"/>
    <property type="project" value="InterPro"/>
</dbReference>
<evidence type="ECO:0000313" key="10">
    <source>
        <dbReference type="Proteomes" id="UP001337655"/>
    </source>
</evidence>
<feature type="domain" description="Phosphatidic acid phosphatase type 2/haloperoxidase" evidence="8">
    <location>
        <begin position="118"/>
        <end position="259"/>
    </location>
</feature>
<keyword evidence="4 7" id="KW-1133">Transmembrane helix</keyword>
<accession>A0AAV9NX98</accession>
<dbReference type="GO" id="GO:0046839">
    <property type="term" value="P:phospholipid dephosphorylation"/>
    <property type="evidence" value="ECO:0007669"/>
    <property type="project" value="TreeGrafter"/>
</dbReference>
<dbReference type="GO" id="GO:0016020">
    <property type="term" value="C:membrane"/>
    <property type="evidence" value="ECO:0007669"/>
    <property type="project" value="UniProtKB-SubCell"/>
</dbReference>
<gene>
    <name evidence="9" type="ORF">LTR77_011123</name>
</gene>
<evidence type="ECO:0000256" key="2">
    <source>
        <dbReference type="ARBA" id="ARBA00008816"/>
    </source>
</evidence>
<feature type="transmembrane region" description="Helical" evidence="7">
    <location>
        <begin position="84"/>
        <end position="105"/>
    </location>
</feature>
<feature type="transmembrane region" description="Helical" evidence="7">
    <location>
        <begin position="117"/>
        <end position="134"/>
    </location>
</feature>
<dbReference type="InterPro" id="IPR036938">
    <property type="entry name" value="PAP2/HPO_sf"/>
</dbReference>
<evidence type="ECO:0000256" key="1">
    <source>
        <dbReference type="ARBA" id="ARBA00004141"/>
    </source>
</evidence>
<evidence type="ECO:0000313" key="9">
    <source>
        <dbReference type="EMBL" id="KAK5162866.1"/>
    </source>
</evidence>
<comment type="similarity">
    <text evidence="2">Belongs to the PA-phosphatase related phosphoesterase family.</text>
</comment>
<feature type="transmembrane region" description="Helical" evidence="7">
    <location>
        <begin position="38"/>
        <end position="57"/>
    </location>
</feature>
<dbReference type="SMART" id="SM00014">
    <property type="entry name" value="acidPPc"/>
    <property type="match status" value="1"/>
</dbReference>
<evidence type="ECO:0000256" key="4">
    <source>
        <dbReference type="ARBA" id="ARBA00022989"/>
    </source>
</evidence>
<name>A0AAV9NX98_9PEZI</name>
<proteinExistence type="inferred from homology"/>
<sequence>MATAQREDVRHGRKARMSPSNDTGLLETLQRFWHKSYAGDYTAFILLVVLEVLLKVFDEPFHQLFRLDDPRIQYPHAEVERVPVFWLFFYAGGLPLIIVVVWTLIWRRDVHKAHVSILGLATSVLLTSFLTDVIKDAVGRPRPDLIARCSPDISTPKNELVGVEVCTETIHHVLHDGWRSFPSGHSSFSFAGLGYLSLFFASQTHLMHPRTSLLTVLLCIAPLLGAALIAISRLEDYRHDKEDVTVGAILGLLVAYFTWRRYYPGLLDKHSDEPYSMPTKSGIAGPNDGFQRVRDEEEAYGIDEDGPAGYGARDGPR</sequence>
<feature type="transmembrane region" description="Helical" evidence="7">
    <location>
        <begin position="244"/>
        <end position="259"/>
    </location>
</feature>
<dbReference type="FunFam" id="1.20.144.10:FF:000017">
    <property type="entry name" value="Diacylglycerol pyrophosphate phosphatase 1"/>
    <property type="match status" value="1"/>
</dbReference>
<dbReference type="GO" id="GO:0008195">
    <property type="term" value="F:phosphatidate phosphatase activity"/>
    <property type="evidence" value="ECO:0007669"/>
    <property type="project" value="TreeGrafter"/>
</dbReference>
<dbReference type="InterPro" id="IPR043216">
    <property type="entry name" value="PAP-like"/>
</dbReference>
<feature type="transmembrane region" description="Helical" evidence="7">
    <location>
        <begin position="213"/>
        <end position="232"/>
    </location>
</feature>
<dbReference type="PANTHER" id="PTHR10165:SF35">
    <property type="entry name" value="RE23632P"/>
    <property type="match status" value="1"/>
</dbReference>
<evidence type="ECO:0000256" key="3">
    <source>
        <dbReference type="ARBA" id="ARBA00022692"/>
    </source>
</evidence>
<dbReference type="SUPFAM" id="SSF48317">
    <property type="entry name" value="Acid phosphatase/Vanadium-dependent haloperoxidase"/>
    <property type="match status" value="1"/>
</dbReference>
<feature type="transmembrane region" description="Helical" evidence="7">
    <location>
        <begin position="184"/>
        <end position="201"/>
    </location>
</feature>
<dbReference type="Pfam" id="PF01569">
    <property type="entry name" value="PAP2"/>
    <property type="match status" value="1"/>
</dbReference>
<dbReference type="InterPro" id="IPR000326">
    <property type="entry name" value="PAP2/HPO"/>
</dbReference>
<evidence type="ECO:0000256" key="7">
    <source>
        <dbReference type="SAM" id="Phobius"/>
    </source>
</evidence>
<dbReference type="PANTHER" id="PTHR10165">
    <property type="entry name" value="LIPID PHOSPHATE PHOSPHATASE"/>
    <property type="match status" value="1"/>
</dbReference>
<dbReference type="AlphaFoldDB" id="A0AAV9NX98"/>
<keyword evidence="5 7" id="KW-0472">Membrane</keyword>
<feature type="region of interest" description="Disordered" evidence="6">
    <location>
        <begin position="298"/>
        <end position="317"/>
    </location>
</feature>
<keyword evidence="10" id="KW-1185">Reference proteome</keyword>
<evidence type="ECO:0000256" key="5">
    <source>
        <dbReference type="ARBA" id="ARBA00023136"/>
    </source>
</evidence>
<protein>
    <recommendedName>
        <fullName evidence="8">Phosphatidic acid phosphatase type 2/haloperoxidase domain-containing protein</fullName>
    </recommendedName>
</protein>
<comment type="caution">
    <text evidence="9">The sequence shown here is derived from an EMBL/GenBank/DDBJ whole genome shotgun (WGS) entry which is preliminary data.</text>
</comment>
<comment type="subcellular location">
    <subcellularLocation>
        <location evidence="1">Membrane</location>
        <topology evidence="1">Multi-pass membrane protein</topology>
    </subcellularLocation>
</comment>
<dbReference type="Proteomes" id="UP001337655">
    <property type="component" value="Unassembled WGS sequence"/>
</dbReference>
<feature type="compositionally biased region" description="Basic and acidic residues" evidence="6">
    <location>
        <begin position="1"/>
        <end position="10"/>
    </location>
</feature>
<evidence type="ECO:0000259" key="8">
    <source>
        <dbReference type="SMART" id="SM00014"/>
    </source>
</evidence>
<dbReference type="GeneID" id="89932443"/>
<keyword evidence="3 7" id="KW-0812">Transmembrane</keyword>